<dbReference type="PRINTS" id="PR00142">
    <property type="entry name" value="RECA"/>
</dbReference>
<dbReference type="InterPro" id="IPR049261">
    <property type="entry name" value="RecA-like_C"/>
</dbReference>
<evidence type="ECO:0000259" key="9">
    <source>
        <dbReference type="PROSITE" id="PS50163"/>
    </source>
</evidence>
<sequence>MRSLSLFRTLLSHTGERLTSLRAVGSRSTVHPRSHHPAWGLACRAFTQTAIAQRKAPALDVVSHRGPGRDAALDAAMKQIEKSYGKNAVLKLGDALPRTEVDVISTGSLSLDLALGVGGLPRGRIIEVYGPEMSGKTTLALHAVAEAQKKQGKAVFVDVEHALDPTYAERLGVQTKELLVSQPDTGEQALEIVDTLVRSGAVDIVVLDSVAALVPRAELEGDMGDHHIGLQARLMSQALRKLTASINRSNCIVLFLNQTRHKVGTLPFMNPETTSGGNALKFYCSVRLEIRKVTALKKGSPEVVYGNRVRVKVAKNKLAPPFRQTEFDIEFGRGISRYGELLDEGLKMGIVQKSGAWYSYEGEQLGQGRDRAKEALEGSPELSEKIEVDIRSRSLQLASDPATKAKAENIEVWCCPLSSPPFNILSLWLLQLDPVLVCALYPFPANNHCKFMCLARHRCFFFPPPIRQLQMQDVSMGDTEAVFHASVDETDGEKEGEDK</sequence>
<dbReference type="SMART" id="SM00382">
    <property type="entry name" value="AAA"/>
    <property type="match status" value="1"/>
</dbReference>
<dbReference type="Pfam" id="PF21096">
    <property type="entry name" value="RecA_C"/>
    <property type="match status" value="1"/>
</dbReference>
<organism evidence="10">
    <name type="scientific">Palpitomonas bilix</name>
    <dbReference type="NCBI Taxonomy" id="652834"/>
    <lineage>
        <taxon>Eukaryota</taxon>
        <taxon>Eukaryota incertae sedis</taxon>
    </lineage>
</organism>
<dbReference type="GO" id="GO:0006310">
    <property type="term" value="P:DNA recombination"/>
    <property type="evidence" value="ECO:0007669"/>
    <property type="project" value="UniProtKB-KW"/>
</dbReference>
<dbReference type="Pfam" id="PF00154">
    <property type="entry name" value="RecA_N"/>
    <property type="match status" value="1"/>
</dbReference>
<evidence type="ECO:0008006" key="11">
    <source>
        <dbReference type="Google" id="ProtNLM"/>
    </source>
</evidence>
<evidence type="ECO:0000256" key="1">
    <source>
        <dbReference type="ARBA" id="ARBA00009391"/>
    </source>
</evidence>
<dbReference type="GO" id="GO:0003697">
    <property type="term" value="F:single-stranded DNA binding"/>
    <property type="evidence" value="ECO:0007669"/>
    <property type="project" value="InterPro"/>
</dbReference>
<evidence type="ECO:0000256" key="5">
    <source>
        <dbReference type="ARBA" id="ARBA00023172"/>
    </source>
</evidence>
<evidence type="ECO:0000256" key="7">
    <source>
        <dbReference type="RuleBase" id="RU004527"/>
    </source>
</evidence>
<dbReference type="NCBIfam" id="TIGR02012">
    <property type="entry name" value="tigrfam_recA"/>
    <property type="match status" value="1"/>
</dbReference>
<dbReference type="EMBL" id="HBIB01021606">
    <property type="protein sequence ID" value="CAE0251808.1"/>
    <property type="molecule type" value="Transcribed_RNA"/>
</dbReference>
<dbReference type="GO" id="GO:0140664">
    <property type="term" value="F:ATP-dependent DNA damage sensor activity"/>
    <property type="evidence" value="ECO:0007669"/>
    <property type="project" value="InterPro"/>
</dbReference>
<comment type="similarity">
    <text evidence="1 6">Belongs to the RecA family.</text>
</comment>
<keyword evidence="5 7" id="KW-0233">DNA recombination</keyword>
<reference evidence="10" key="1">
    <citation type="submission" date="2021-01" db="EMBL/GenBank/DDBJ databases">
        <authorList>
            <person name="Corre E."/>
            <person name="Pelletier E."/>
            <person name="Niang G."/>
            <person name="Scheremetjew M."/>
            <person name="Finn R."/>
            <person name="Kale V."/>
            <person name="Holt S."/>
            <person name="Cochrane G."/>
            <person name="Meng A."/>
            <person name="Brown T."/>
            <person name="Cohen L."/>
        </authorList>
    </citation>
    <scope>NUCLEOTIDE SEQUENCE</scope>
    <source>
        <strain evidence="10">NIES-2562</strain>
    </source>
</reference>
<keyword evidence="2 6" id="KW-0547">Nucleotide-binding</keyword>
<evidence type="ECO:0000259" key="8">
    <source>
        <dbReference type="PROSITE" id="PS50162"/>
    </source>
</evidence>
<dbReference type="InterPro" id="IPR020587">
    <property type="entry name" value="RecA_monomer-monomer_interface"/>
</dbReference>
<dbReference type="Gene3D" id="3.40.50.300">
    <property type="entry name" value="P-loop containing nucleotide triphosphate hydrolases"/>
    <property type="match status" value="1"/>
</dbReference>
<dbReference type="InterPro" id="IPR020588">
    <property type="entry name" value="RecA_ATP-bd"/>
</dbReference>
<dbReference type="InterPro" id="IPR023400">
    <property type="entry name" value="RecA_C_sf"/>
</dbReference>
<accession>A0A7S3G6A8</accession>
<evidence type="ECO:0000256" key="3">
    <source>
        <dbReference type="ARBA" id="ARBA00022840"/>
    </source>
</evidence>
<dbReference type="InterPro" id="IPR003593">
    <property type="entry name" value="AAA+_ATPase"/>
</dbReference>
<dbReference type="InterPro" id="IPR013765">
    <property type="entry name" value="DNA_recomb/repair_RecA"/>
</dbReference>
<dbReference type="PROSITE" id="PS50162">
    <property type="entry name" value="RECA_2"/>
    <property type="match status" value="1"/>
</dbReference>
<dbReference type="GO" id="GO:0006281">
    <property type="term" value="P:DNA repair"/>
    <property type="evidence" value="ECO:0007669"/>
    <property type="project" value="InterPro"/>
</dbReference>
<dbReference type="PROSITE" id="PS50163">
    <property type="entry name" value="RECA_3"/>
    <property type="match status" value="1"/>
</dbReference>
<dbReference type="FunFam" id="3.40.50.300:FF:000087">
    <property type="entry name" value="Recombinase RecA"/>
    <property type="match status" value="1"/>
</dbReference>
<feature type="domain" description="RecA family profile 1" evidence="8">
    <location>
        <begin position="100"/>
        <end position="259"/>
    </location>
</feature>
<dbReference type="SUPFAM" id="SSF54752">
    <property type="entry name" value="RecA protein, C-terminal domain"/>
    <property type="match status" value="1"/>
</dbReference>
<keyword evidence="3 6" id="KW-0067">ATP-binding</keyword>
<keyword evidence="7" id="KW-0227">DNA damage</keyword>
<dbReference type="InterPro" id="IPR049428">
    <property type="entry name" value="RecA-like_N"/>
</dbReference>
<evidence type="ECO:0000313" key="10">
    <source>
        <dbReference type="EMBL" id="CAE0251808.1"/>
    </source>
</evidence>
<dbReference type="GO" id="GO:0005524">
    <property type="term" value="F:ATP binding"/>
    <property type="evidence" value="ECO:0007669"/>
    <property type="project" value="UniProtKB-KW"/>
</dbReference>
<gene>
    <name evidence="10" type="ORF">PBIL07802_LOCUS14033</name>
</gene>
<name>A0A7S3G6A8_9EUKA</name>
<dbReference type="HAMAP" id="MF_00268">
    <property type="entry name" value="RecA"/>
    <property type="match status" value="1"/>
</dbReference>
<dbReference type="AlphaFoldDB" id="A0A7S3G6A8"/>
<feature type="domain" description="RecA family profile 2" evidence="9">
    <location>
        <begin position="265"/>
        <end position="340"/>
    </location>
</feature>
<evidence type="ECO:0000256" key="6">
    <source>
        <dbReference type="RuleBase" id="RU003422"/>
    </source>
</evidence>
<keyword evidence="4 7" id="KW-0238">DNA-binding</keyword>
<evidence type="ECO:0000256" key="4">
    <source>
        <dbReference type="ARBA" id="ARBA00023125"/>
    </source>
</evidence>
<dbReference type="CDD" id="cd00983">
    <property type="entry name" value="RecA"/>
    <property type="match status" value="1"/>
</dbReference>
<dbReference type="PANTHER" id="PTHR45900">
    <property type="entry name" value="RECA"/>
    <property type="match status" value="1"/>
</dbReference>
<proteinExistence type="inferred from homology"/>
<evidence type="ECO:0000256" key="2">
    <source>
        <dbReference type="ARBA" id="ARBA00022741"/>
    </source>
</evidence>
<dbReference type="PANTHER" id="PTHR45900:SF6">
    <property type="entry name" value="DNA REPAIR PROTEIN RECA HOMOLOG 3, MITOCHONDRIAL-RELATED"/>
    <property type="match status" value="1"/>
</dbReference>
<dbReference type="SUPFAM" id="SSF52540">
    <property type="entry name" value="P-loop containing nucleoside triphosphate hydrolases"/>
    <property type="match status" value="1"/>
</dbReference>
<protein>
    <recommendedName>
        <fullName evidence="11">Recombinase A</fullName>
    </recommendedName>
</protein>
<dbReference type="InterPro" id="IPR027417">
    <property type="entry name" value="P-loop_NTPase"/>
</dbReference>